<dbReference type="Gene3D" id="3.90.25.10">
    <property type="entry name" value="UDP-galactose 4-epimerase, domain 1"/>
    <property type="match status" value="1"/>
</dbReference>
<evidence type="ECO:0000313" key="3">
    <source>
        <dbReference type="Proteomes" id="UP001500393"/>
    </source>
</evidence>
<evidence type="ECO:0000313" key="2">
    <source>
        <dbReference type="EMBL" id="GAA1573061.1"/>
    </source>
</evidence>
<comment type="caution">
    <text evidence="2">The sequence shown here is derived from an EMBL/GenBank/DDBJ whole genome shotgun (WGS) entry which is preliminary data.</text>
</comment>
<gene>
    <name evidence="2" type="ORF">GCM10009789_28220</name>
</gene>
<organism evidence="2 3">
    <name type="scientific">Kribbella sancticallisti</name>
    <dbReference type="NCBI Taxonomy" id="460087"/>
    <lineage>
        <taxon>Bacteria</taxon>
        <taxon>Bacillati</taxon>
        <taxon>Actinomycetota</taxon>
        <taxon>Actinomycetes</taxon>
        <taxon>Propionibacteriales</taxon>
        <taxon>Kribbellaceae</taxon>
        <taxon>Kribbella</taxon>
    </lineage>
</organism>
<dbReference type="InterPro" id="IPR051604">
    <property type="entry name" value="Ergot_Alk_Oxidoreductase"/>
</dbReference>
<dbReference type="PANTHER" id="PTHR43162">
    <property type="match status" value="1"/>
</dbReference>
<keyword evidence="3" id="KW-1185">Reference proteome</keyword>
<proteinExistence type="predicted"/>
<protein>
    <recommendedName>
        <fullName evidence="1">NmrA-like domain-containing protein</fullName>
    </recommendedName>
</protein>
<dbReference type="Pfam" id="PF05368">
    <property type="entry name" value="NmrA"/>
    <property type="match status" value="1"/>
</dbReference>
<dbReference type="SUPFAM" id="SSF51735">
    <property type="entry name" value="NAD(P)-binding Rossmann-fold domains"/>
    <property type="match status" value="1"/>
</dbReference>
<dbReference type="InterPro" id="IPR036291">
    <property type="entry name" value="NAD(P)-bd_dom_sf"/>
</dbReference>
<dbReference type="Proteomes" id="UP001500393">
    <property type="component" value="Unassembled WGS sequence"/>
</dbReference>
<dbReference type="EMBL" id="BAAAOS010000018">
    <property type="protein sequence ID" value="GAA1573061.1"/>
    <property type="molecule type" value="Genomic_DNA"/>
</dbReference>
<dbReference type="Gene3D" id="3.40.50.720">
    <property type="entry name" value="NAD(P)-binding Rossmann-like Domain"/>
    <property type="match status" value="1"/>
</dbReference>
<feature type="domain" description="NmrA-like" evidence="1">
    <location>
        <begin position="19"/>
        <end position="204"/>
    </location>
</feature>
<dbReference type="PANTHER" id="PTHR43162:SF1">
    <property type="entry name" value="PRESTALK A DIFFERENTIATION PROTEIN A"/>
    <property type="match status" value="1"/>
</dbReference>
<dbReference type="InterPro" id="IPR008030">
    <property type="entry name" value="NmrA-like"/>
</dbReference>
<accession>A0ABN2D9L4</accession>
<name>A0ABN2D9L4_9ACTN</name>
<sequence>MEAVYLVAPDDPAPIAGFVEQAVAAGVRRFVVLSGRGMEHADGRFGAGMAEAERAVQAAGVTWTIIQAANFDQNFDEDLWHAPLLAGRLALPAAGVVERFVDLEDVAEVAAVLLTEPGHEGRIHEVAGPDVLTFGDAVEAIAAASGRSISYVDVSPAEYEADLVAEGWPPEVAAELSAMFDVLRDADLGKPADGVEQVLGRTATPFADYVARVWRAG</sequence>
<reference evidence="2 3" key="1">
    <citation type="journal article" date="2019" name="Int. J. Syst. Evol. Microbiol.">
        <title>The Global Catalogue of Microorganisms (GCM) 10K type strain sequencing project: providing services to taxonomists for standard genome sequencing and annotation.</title>
        <authorList>
            <consortium name="The Broad Institute Genomics Platform"/>
            <consortium name="The Broad Institute Genome Sequencing Center for Infectious Disease"/>
            <person name="Wu L."/>
            <person name="Ma J."/>
        </authorList>
    </citation>
    <scope>NUCLEOTIDE SEQUENCE [LARGE SCALE GENOMIC DNA]</scope>
    <source>
        <strain evidence="2 3">JCM 14969</strain>
    </source>
</reference>
<evidence type="ECO:0000259" key="1">
    <source>
        <dbReference type="Pfam" id="PF05368"/>
    </source>
</evidence>